<evidence type="ECO:0000313" key="3">
    <source>
        <dbReference type="Proteomes" id="UP000198282"/>
    </source>
</evidence>
<dbReference type="PANTHER" id="PTHR46865:SF2">
    <property type="entry name" value="MONOOXYGENASE"/>
    <property type="match status" value="1"/>
</dbReference>
<dbReference type="RefSeq" id="WP_089210763.1">
    <property type="nucleotide sequence ID" value="NZ_FZOD01000038.1"/>
</dbReference>
<evidence type="ECO:0000259" key="1">
    <source>
        <dbReference type="Pfam" id="PF01494"/>
    </source>
</evidence>
<dbReference type="InterPro" id="IPR036188">
    <property type="entry name" value="FAD/NAD-bd_sf"/>
</dbReference>
<dbReference type="EMBL" id="FZOD01000038">
    <property type="protein sequence ID" value="SNT37873.1"/>
    <property type="molecule type" value="Genomic_DNA"/>
</dbReference>
<protein>
    <submittedName>
        <fullName evidence="2">2-polyprenyl-6-methoxyphenol hydroxylase</fullName>
    </submittedName>
</protein>
<organism evidence="2 3">
    <name type="scientific">Streptosporangium subroseum</name>
    <dbReference type="NCBI Taxonomy" id="106412"/>
    <lineage>
        <taxon>Bacteria</taxon>
        <taxon>Bacillati</taxon>
        <taxon>Actinomycetota</taxon>
        <taxon>Actinomycetes</taxon>
        <taxon>Streptosporangiales</taxon>
        <taxon>Streptosporangiaceae</taxon>
        <taxon>Streptosporangium</taxon>
    </lineage>
</organism>
<dbReference type="GO" id="GO:0071949">
    <property type="term" value="F:FAD binding"/>
    <property type="evidence" value="ECO:0007669"/>
    <property type="project" value="InterPro"/>
</dbReference>
<dbReference type="InterPro" id="IPR051704">
    <property type="entry name" value="FAD_aromatic-hydroxylase"/>
</dbReference>
<proteinExistence type="predicted"/>
<keyword evidence="3" id="KW-1185">Reference proteome</keyword>
<name>A0A239M6Y7_9ACTN</name>
<dbReference type="PRINTS" id="PR00420">
    <property type="entry name" value="RNGMNOXGNASE"/>
</dbReference>
<dbReference type="AlphaFoldDB" id="A0A239M6Y7"/>
<gene>
    <name evidence="2" type="ORF">SAMN05216276_103812</name>
</gene>
<dbReference type="SUPFAM" id="SSF51905">
    <property type="entry name" value="FAD/NAD(P)-binding domain"/>
    <property type="match status" value="1"/>
</dbReference>
<evidence type="ECO:0000313" key="2">
    <source>
        <dbReference type="EMBL" id="SNT37873.1"/>
    </source>
</evidence>
<sequence length="404" mass="44272">MPKNLDVLISGGSVAGLALAYWLRHHGFNPTVVERAPAPRPGGYKIDIRGAALGVVERMGILDEIRRESTDMLGSSLVDGEGRRLATMDADLFGGREGDDVEIMRGDLARILHGRITEGVEYIFDDSITAITEHADGADVAFERSAPRTFDLVIGADGLHSNVRSLVFGDESRFIRDLGYHISIFTTPNHLGLDRWELMHPAPGKSAGMYSTRQDAQAKAMFIFASGALDHDHRDVARQKKILAETFAGGAWEVSRLLDSMWDAPDFYFDSISQIHMDRWSSGRTALVGDAGYGPSPASGQGTSLALVGAYVLAGELAAAAGDHRTAFARYEEEMRDFVTQNQKLAQTNIKGMVVTSKAQIWVQTRMLRLLPHLPASWSDRVIGRITETIRKAATAITLKDYRS</sequence>
<dbReference type="OrthoDB" id="3356051at2"/>
<dbReference type="Pfam" id="PF01494">
    <property type="entry name" value="FAD_binding_3"/>
    <property type="match status" value="1"/>
</dbReference>
<dbReference type="InterPro" id="IPR002938">
    <property type="entry name" value="FAD-bd"/>
</dbReference>
<reference evidence="2 3" key="1">
    <citation type="submission" date="2017-06" db="EMBL/GenBank/DDBJ databases">
        <authorList>
            <person name="Kim H.J."/>
            <person name="Triplett B.A."/>
        </authorList>
    </citation>
    <scope>NUCLEOTIDE SEQUENCE [LARGE SCALE GENOMIC DNA]</scope>
    <source>
        <strain evidence="2 3">CGMCC 4.2132</strain>
    </source>
</reference>
<dbReference type="Gene3D" id="3.30.9.10">
    <property type="entry name" value="D-Amino Acid Oxidase, subunit A, domain 2"/>
    <property type="match status" value="1"/>
</dbReference>
<dbReference type="Gene3D" id="3.50.50.60">
    <property type="entry name" value="FAD/NAD(P)-binding domain"/>
    <property type="match status" value="1"/>
</dbReference>
<dbReference type="PANTHER" id="PTHR46865">
    <property type="entry name" value="OXIDOREDUCTASE-RELATED"/>
    <property type="match status" value="1"/>
</dbReference>
<feature type="domain" description="FAD-binding" evidence="1">
    <location>
        <begin position="5"/>
        <end position="342"/>
    </location>
</feature>
<accession>A0A239M6Y7</accession>
<dbReference type="Proteomes" id="UP000198282">
    <property type="component" value="Unassembled WGS sequence"/>
</dbReference>